<gene>
    <name evidence="7" type="ORF">G0028_08730</name>
</gene>
<evidence type="ECO:0000256" key="3">
    <source>
        <dbReference type="ARBA" id="ARBA00022801"/>
    </source>
</evidence>
<evidence type="ECO:0000313" key="8">
    <source>
        <dbReference type="Proteomes" id="UP000593966"/>
    </source>
</evidence>
<comment type="subcellular location">
    <subcellularLocation>
        <location evidence="1">Membrane</location>
    </subcellularLocation>
</comment>
<dbReference type="SUPFAM" id="SSF52540">
    <property type="entry name" value="P-loop containing nucleoside triphosphate hydrolases"/>
    <property type="match status" value="1"/>
</dbReference>
<keyword evidence="4" id="KW-0342">GTP-binding</keyword>
<evidence type="ECO:0000256" key="4">
    <source>
        <dbReference type="ARBA" id="ARBA00023134"/>
    </source>
</evidence>
<dbReference type="Gene3D" id="3.40.50.300">
    <property type="entry name" value="P-loop containing nucleotide triphosphate hydrolases"/>
    <property type="match status" value="1"/>
</dbReference>
<keyword evidence="3" id="KW-0378">Hydrolase</keyword>
<keyword evidence="8" id="KW-1185">Reference proteome</keyword>
<dbReference type="InterPro" id="IPR027417">
    <property type="entry name" value="P-loop_NTPase"/>
</dbReference>
<dbReference type="PANTHER" id="PTHR10465:SF0">
    <property type="entry name" value="SARCALUMENIN"/>
    <property type="match status" value="1"/>
</dbReference>
<evidence type="ECO:0000259" key="6">
    <source>
        <dbReference type="Pfam" id="PF00350"/>
    </source>
</evidence>
<dbReference type="GO" id="GO:0008053">
    <property type="term" value="P:mitochondrial fusion"/>
    <property type="evidence" value="ECO:0007669"/>
    <property type="project" value="TreeGrafter"/>
</dbReference>
<dbReference type="Proteomes" id="UP000593966">
    <property type="component" value="Chromosome"/>
</dbReference>
<proteinExistence type="predicted"/>
<evidence type="ECO:0000256" key="2">
    <source>
        <dbReference type="ARBA" id="ARBA00022741"/>
    </source>
</evidence>
<dbReference type="InterPro" id="IPR027094">
    <property type="entry name" value="Mitofusin_fam"/>
</dbReference>
<evidence type="ECO:0000313" key="7">
    <source>
        <dbReference type="EMBL" id="QOW45976.1"/>
    </source>
</evidence>
<dbReference type="GO" id="GO:0016020">
    <property type="term" value="C:membrane"/>
    <property type="evidence" value="ECO:0007669"/>
    <property type="project" value="UniProtKB-SubCell"/>
</dbReference>
<dbReference type="RefSeq" id="WP_180045579.1">
    <property type="nucleotide sequence ID" value="NZ_CP048659.1"/>
</dbReference>
<evidence type="ECO:0000256" key="1">
    <source>
        <dbReference type="ARBA" id="ARBA00004370"/>
    </source>
</evidence>
<accession>A0A7S7AHR6</accession>
<dbReference type="Pfam" id="PF00350">
    <property type="entry name" value="Dynamin_N"/>
    <property type="match status" value="1"/>
</dbReference>
<dbReference type="InterPro" id="IPR045063">
    <property type="entry name" value="Dynamin_N"/>
</dbReference>
<name>A0A7S7AHR6_9GAMM</name>
<evidence type="ECO:0000256" key="5">
    <source>
        <dbReference type="ARBA" id="ARBA00023136"/>
    </source>
</evidence>
<reference evidence="7 8" key="1">
    <citation type="submission" date="2020-02" db="EMBL/GenBank/DDBJ databases">
        <title>Tigecycline-resistant Acinetobacter species from pigs and migratory birds.</title>
        <authorList>
            <person name="Chen C."/>
            <person name="Sun J."/>
            <person name="Liao X.-P."/>
            <person name="Liu Y.-H."/>
        </authorList>
    </citation>
    <scope>NUCLEOTIDE SEQUENCE [LARGE SCALE GENOMIC DNA]</scope>
    <source>
        <strain evidence="7 8">YH12207_T</strain>
    </source>
</reference>
<keyword evidence="5" id="KW-0472">Membrane</keyword>
<protein>
    <recommendedName>
        <fullName evidence="6">Dynamin N-terminal domain-containing protein</fullName>
    </recommendedName>
</protein>
<dbReference type="EMBL" id="CP048659">
    <property type="protein sequence ID" value="QOW45976.1"/>
    <property type="molecule type" value="Genomic_DNA"/>
</dbReference>
<dbReference type="GO" id="GO:0003924">
    <property type="term" value="F:GTPase activity"/>
    <property type="evidence" value="ECO:0007669"/>
    <property type="project" value="InterPro"/>
</dbReference>
<dbReference type="AlphaFoldDB" id="A0A7S7AHR6"/>
<organism evidence="7 8">
    <name type="scientific">Acinetobacter piscicola</name>
    <dbReference type="NCBI Taxonomy" id="2006115"/>
    <lineage>
        <taxon>Bacteria</taxon>
        <taxon>Pseudomonadati</taxon>
        <taxon>Pseudomonadota</taxon>
        <taxon>Gammaproteobacteria</taxon>
        <taxon>Moraxellales</taxon>
        <taxon>Moraxellaceae</taxon>
        <taxon>Acinetobacter</taxon>
    </lineage>
</organism>
<keyword evidence="2" id="KW-0547">Nucleotide-binding</keyword>
<sequence>MNKIRIVFTATMSAGKTTCINAFLGTELLHSANEATTATVTEIHSSNVEMVRAFDSNKAIVKEVYALTAEMLKVLNQSQQVQEILVKGKFNFSENLVLIDTPGPNNSRDTNHKNLAYEFIEESNFDFLVYIINATQPFINDDVQYLKFIQKKVQHQKIIFLVNKVDEFDIENESISSFINNLTSYLKDLGFLQPIIFTISAYRSLLIKKFTKQEKLSRKERRELLSFLEDDNIFLDYGLIPFPIETINHIKCQKRFEDLDEGFQDYDYLNQIYCNTGFPYFEFYIKDQIFKLNK</sequence>
<dbReference type="PANTHER" id="PTHR10465">
    <property type="entry name" value="TRANSMEMBRANE GTPASE FZO1"/>
    <property type="match status" value="1"/>
</dbReference>
<feature type="domain" description="Dynamin N-terminal" evidence="6">
    <location>
        <begin position="6"/>
        <end position="164"/>
    </location>
</feature>
<dbReference type="GO" id="GO:0005525">
    <property type="term" value="F:GTP binding"/>
    <property type="evidence" value="ECO:0007669"/>
    <property type="project" value="UniProtKB-KW"/>
</dbReference>